<sequence length="335" mass="37411">MNHDPAQGRSWQLITAALTATMGPGRDRARWTVFLCPVHEADGQHHTPSLGVRYDPAQGKTIVRCFAHCDDKDVLDKVGLRVRDMWDRLPDRNPNQPYQRGQRRPPSRAQQNQQQRVSLVDKAIEYARLPIPSKPDLGDAIGPTENVCGYLYRRADGGEEGVVVRHKTPHEHGEKKSFTQAHWTGTSWDPTGFAPIPYRLPELLDGVQTGREIYVVEGEKDVGRAMDAGQVATCNAMGAGSWTPEHAKWLHGAGRVIVVADRDRPGYHHAAKVAETLHGHVGEVRVLQAAAGKDLSDHLDAGHGFEDLEMVPYLDRHYRQPRSGPQQQRQVTRSR</sequence>
<dbReference type="CDD" id="cd01029">
    <property type="entry name" value="TOPRIM_primases"/>
    <property type="match status" value="1"/>
</dbReference>
<feature type="domain" description="Toprim" evidence="2">
    <location>
        <begin position="211"/>
        <end position="292"/>
    </location>
</feature>
<organism evidence="3 4">
    <name type="scientific">Nocardia tengchongensis</name>
    <dbReference type="NCBI Taxonomy" id="2055889"/>
    <lineage>
        <taxon>Bacteria</taxon>
        <taxon>Bacillati</taxon>
        <taxon>Actinomycetota</taxon>
        <taxon>Actinomycetes</taxon>
        <taxon>Mycobacteriales</taxon>
        <taxon>Nocardiaceae</taxon>
        <taxon>Nocardia</taxon>
    </lineage>
</organism>
<evidence type="ECO:0000313" key="4">
    <source>
        <dbReference type="Proteomes" id="UP000683310"/>
    </source>
</evidence>
<keyword evidence="4" id="KW-1185">Reference proteome</keyword>
<proteinExistence type="predicted"/>
<feature type="region of interest" description="Disordered" evidence="1">
    <location>
        <begin position="86"/>
        <end position="117"/>
    </location>
</feature>
<protein>
    <submittedName>
        <fullName evidence="3">Toprim domain-containing protein</fullName>
    </submittedName>
</protein>
<dbReference type="Pfam" id="PF01751">
    <property type="entry name" value="Toprim"/>
    <property type="match status" value="1"/>
</dbReference>
<evidence type="ECO:0000256" key="1">
    <source>
        <dbReference type="SAM" id="MobiDB-lite"/>
    </source>
</evidence>
<dbReference type="Proteomes" id="UP000683310">
    <property type="component" value="Chromosome"/>
</dbReference>
<reference evidence="3 4" key="1">
    <citation type="submission" date="2021-04" db="EMBL/GenBank/DDBJ databases">
        <title>Nocardia tengchongensis.</title>
        <authorList>
            <person name="Zhuang k."/>
            <person name="Ran Y."/>
            <person name="Li W."/>
        </authorList>
    </citation>
    <scope>NUCLEOTIDE SEQUENCE [LARGE SCALE GENOMIC DNA]</scope>
    <source>
        <strain evidence="3 4">CFH S0057</strain>
    </source>
</reference>
<feature type="compositionally biased region" description="Polar residues" evidence="1">
    <location>
        <begin position="108"/>
        <end position="117"/>
    </location>
</feature>
<dbReference type="EMBL" id="CP074371">
    <property type="protein sequence ID" value="QVI18791.1"/>
    <property type="molecule type" value="Genomic_DNA"/>
</dbReference>
<dbReference type="InterPro" id="IPR034154">
    <property type="entry name" value="TOPRIM_DnaG/twinkle"/>
</dbReference>
<dbReference type="SUPFAM" id="SSF56731">
    <property type="entry name" value="DNA primase core"/>
    <property type="match status" value="1"/>
</dbReference>
<gene>
    <name evidence="3" type="ORF">KHQ06_19885</name>
</gene>
<dbReference type="PROSITE" id="PS50880">
    <property type="entry name" value="TOPRIM"/>
    <property type="match status" value="1"/>
</dbReference>
<evidence type="ECO:0000259" key="2">
    <source>
        <dbReference type="PROSITE" id="PS50880"/>
    </source>
</evidence>
<dbReference type="InterPro" id="IPR006171">
    <property type="entry name" value="TOPRIM_dom"/>
</dbReference>
<accession>A0ABX8CFP3</accession>
<dbReference type="Gene3D" id="3.40.1360.10">
    <property type="match status" value="1"/>
</dbReference>
<name>A0ABX8CFP3_9NOCA</name>
<evidence type="ECO:0000313" key="3">
    <source>
        <dbReference type="EMBL" id="QVI18791.1"/>
    </source>
</evidence>